<dbReference type="EMBL" id="BSOS01000067">
    <property type="protein sequence ID" value="GLR67763.1"/>
    <property type="molecule type" value="Genomic_DNA"/>
</dbReference>
<evidence type="ECO:0000313" key="8">
    <source>
        <dbReference type="EMBL" id="GLR67763.1"/>
    </source>
</evidence>
<dbReference type="InterPro" id="IPR000577">
    <property type="entry name" value="Carb_kinase_FGGY"/>
</dbReference>
<dbReference type="Pfam" id="PF00370">
    <property type="entry name" value="FGGY_N"/>
    <property type="match status" value="1"/>
</dbReference>
<dbReference type="InterPro" id="IPR018484">
    <property type="entry name" value="FGGY_N"/>
</dbReference>
<dbReference type="PANTHER" id="PTHR10196">
    <property type="entry name" value="SUGAR KINASE"/>
    <property type="match status" value="1"/>
</dbReference>
<evidence type="ECO:0000259" key="6">
    <source>
        <dbReference type="Pfam" id="PF00370"/>
    </source>
</evidence>
<accession>A0ABQ6A7Z6</accession>
<sequence>MRRHGPVVIGVDQGTTNTKAVAVDANGRILAQAVRPIATASPYPGWVEQDPLVMSANVIACIRDVLVQSDCPAHEVAGLGIANQTETLVIWDPATGKPALPAMVWQCRRGEAEIAHLMRPEFGGFIRAQTGLDLDPTFTAAKLLWVVRHHPHLAAGLRSGALLFGTVDCWLIWHLSGGRVYASEPGNASRTMLFSLARNGWDPQLFEMFGLDIARLPETGPSARRFGATRAGLFDAEIPITAAMGDQQASLFGHGCFSQGDLKVTYGTGAFVWANAGPLPPAGQADGLVRTIAWDLGAPVYAVEGFVMSAGGVLNWLARHFGIAGGGAGVVEVARAAPGAGGVVLVPAFQGLASPWWRADVRAVLSGMTEATTTAEICHAGLEAICLNIRAVLEGMAAAGIRPGLVRADGGPTRSDYLMQLQADILQTPLALATTGALTPFGVALMAGLGAGVWPGLDALRPLTGHATQLSPDPGAAARWNKAHRNWLAAVAASLTAADAARLEDTP</sequence>
<dbReference type="Pfam" id="PF02782">
    <property type="entry name" value="FGGY_C"/>
    <property type="match status" value="1"/>
</dbReference>
<dbReference type="PIRSF" id="PIRSF000538">
    <property type="entry name" value="GlpK"/>
    <property type="match status" value="1"/>
</dbReference>
<protein>
    <submittedName>
        <fullName evidence="8">Glycerol kinase</fullName>
    </submittedName>
</protein>
<evidence type="ECO:0000256" key="1">
    <source>
        <dbReference type="ARBA" id="ARBA00009156"/>
    </source>
</evidence>
<proteinExistence type="inferred from homology"/>
<gene>
    <name evidence="8" type="primary">glpK_2</name>
    <name evidence="8" type="ORF">GCM10010909_24440</name>
</gene>
<feature type="domain" description="Carbohydrate kinase FGGY C-terminal" evidence="7">
    <location>
        <begin position="263"/>
        <end position="449"/>
    </location>
</feature>
<comment type="caution">
    <text evidence="8">The sequence shown here is derived from an EMBL/GenBank/DDBJ whole genome shotgun (WGS) entry which is preliminary data.</text>
</comment>
<dbReference type="Gene3D" id="3.30.420.40">
    <property type="match status" value="2"/>
</dbReference>
<keyword evidence="2" id="KW-0808">Transferase</keyword>
<keyword evidence="5" id="KW-0067">ATP-binding</keyword>
<evidence type="ECO:0000256" key="5">
    <source>
        <dbReference type="ARBA" id="ARBA00022840"/>
    </source>
</evidence>
<dbReference type="GO" id="GO:0016301">
    <property type="term" value="F:kinase activity"/>
    <property type="evidence" value="ECO:0007669"/>
    <property type="project" value="UniProtKB-KW"/>
</dbReference>
<reference evidence="9" key="1">
    <citation type="journal article" date="2019" name="Int. J. Syst. Evol. Microbiol.">
        <title>The Global Catalogue of Microorganisms (GCM) 10K type strain sequencing project: providing services to taxonomists for standard genome sequencing and annotation.</title>
        <authorList>
            <consortium name="The Broad Institute Genomics Platform"/>
            <consortium name="The Broad Institute Genome Sequencing Center for Infectious Disease"/>
            <person name="Wu L."/>
            <person name="Ma J."/>
        </authorList>
    </citation>
    <scope>NUCLEOTIDE SEQUENCE [LARGE SCALE GENOMIC DNA]</scope>
    <source>
        <strain evidence="9">NBRC 112502</strain>
    </source>
</reference>
<evidence type="ECO:0000313" key="9">
    <source>
        <dbReference type="Proteomes" id="UP001156641"/>
    </source>
</evidence>
<feature type="domain" description="Carbohydrate kinase FGGY N-terminal" evidence="6">
    <location>
        <begin position="8"/>
        <end position="253"/>
    </location>
</feature>
<evidence type="ECO:0000256" key="2">
    <source>
        <dbReference type="ARBA" id="ARBA00022679"/>
    </source>
</evidence>
<evidence type="ECO:0000259" key="7">
    <source>
        <dbReference type="Pfam" id="PF02782"/>
    </source>
</evidence>
<comment type="similarity">
    <text evidence="1">Belongs to the FGGY kinase family.</text>
</comment>
<dbReference type="PANTHER" id="PTHR10196:SF69">
    <property type="entry name" value="GLYCEROL KINASE"/>
    <property type="match status" value="1"/>
</dbReference>
<dbReference type="Proteomes" id="UP001156641">
    <property type="component" value="Unassembled WGS sequence"/>
</dbReference>
<dbReference type="RefSeq" id="WP_284258514.1">
    <property type="nucleotide sequence ID" value="NZ_BSOS01000067.1"/>
</dbReference>
<keyword evidence="9" id="KW-1185">Reference proteome</keyword>
<dbReference type="SUPFAM" id="SSF53067">
    <property type="entry name" value="Actin-like ATPase domain"/>
    <property type="match status" value="2"/>
</dbReference>
<keyword evidence="4 8" id="KW-0418">Kinase</keyword>
<organism evidence="8 9">
    <name type="scientific">Acidocella aquatica</name>
    <dbReference type="NCBI Taxonomy" id="1922313"/>
    <lineage>
        <taxon>Bacteria</taxon>
        <taxon>Pseudomonadati</taxon>
        <taxon>Pseudomonadota</taxon>
        <taxon>Alphaproteobacteria</taxon>
        <taxon>Acetobacterales</taxon>
        <taxon>Acidocellaceae</taxon>
        <taxon>Acidocella</taxon>
    </lineage>
</organism>
<evidence type="ECO:0000256" key="4">
    <source>
        <dbReference type="ARBA" id="ARBA00022777"/>
    </source>
</evidence>
<keyword evidence="3" id="KW-0547">Nucleotide-binding</keyword>
<dbReference type="InterPro" id="IPR043129">
    <property type="entry name" value="ATPase_NBD"/>
</dbReference>
<dbReference type="InterPro" id="IPR018485">
    <property type="entry name" value="FGGY_C"/>
</dbReference>
<name>A0ABQ6A7Z6_9PROT</name>
<dbReference type="CDD" id="cd07769">
    <property type="entry name" value="ASKHA_NBD_FGGY_GK"/>
    <property type="match status" value="1"/>
</dbReference>
<evidence type="ECO:0000256" key="3">
    <source>
        <dbReference type="ARBA" id="ARBA00022741"/>
    </source>
</evidence>